<dbReference type="GO" id="GO:0004527">
    <property type="term" value="F:exonuclease activity"/>
    <property type="evidence" value="ECO:0007669"/>
    <property type="project" value="UniProtKB-KW"/>
</dbReference>
<dbReference type="Gene3D" id="2.60.120.260">
    <property type="entry name" value="Galactose-binding domain-like"/>
    <property type="match status" value="1"/>
</dbReference>
<dbReference type="EMBL" id="JH818027">
    <property type="protein sequence ID" value="EKC31414.1"/>
    <property type="molecule type" value="Genomic_DNA"/>
</dbReference>
<accession>K1QJS3</accession>
<dbReference type="PANTHER" id="PTHR45713:SF15">
    <property type="entry name" value="F5_8 TYPE C DOMAIN-CONTAINING PROTEIN"/>
    <property type="match status" value="1"/>
</dbReference>
<dbReference type="InterPro" id="IPR012340">
    <property type="entry name" value="NA-bd_OB-fold"/>
</dbReference>
<protein>
    <submittedName>
        <fullName evidence="1">DIS3-like exonuclease 1</fullName>
    </submittedName>
</protein>
<proteinExistence type="predicted"/>
<dbReference type="SUPFAM" id="SSF49785">
    <property type="entry name" value="Galactose-binding domain-like"/>
    <property type="match status" value="1"/>
</dbReference>
<dbReference type="SUPFAM" id="SSF50249">
    <property type="entry name" value="Nucleic acid-binding proteins"/>
    <property type="match status" value="1"/>
</dbReference>
<reference evidence="1" key="1">
    <citation type="journal article" date="2012" name="Nature">
        <title>The oyster genome reveals stress adaptation and complexity of shell formation.</title>
        <authorList>
            <person name="Zhang G."/>
            <person name="Fang X."/>
            <person name="Guo X."/>
            <person name="Li L."/>
            <person name="Luo R."/>
            <person name="Xu F."/>
            <person name="Yang P."/>
            <person name="Zhang L."/>
            <person name="Wang X."/>
            <person name="Qi H."/>
            <person name="Xiong Z."/>
            <person name="Que H."/>
            <person name="Xie Y."/>
            <person name="Holland P.W."/>
            <person name="Paps J."/>
            <person name="Zhu Y."/>
            <person name="Wu F."/>
            <person name="Chen Y."/>
            <person name="Wang J."/>
            <person name="Peng C."/>
            <person name="Meng J."/>
            <person name="Yang L."/>
            <person name="Liu J."/>
            <person name="Wen B."/>
            <person name="Zhang N."/>
            <person name="Huang Z."/>
            <person name="Zhu Q."/>
            <person name="Feng Y."/>
            <person name="Mount A."/>
            <person name="Hedgecock D."/>
            <person name="Xu Z."/>
            <person name="Liu Y."/>
            <person name="Domazet-Loso T."/>
            <person name="Du Y."/>
            <person name="Sun X."/>
            <person name="Zhang S."/>
            <person name="Liu B."/>
            <person name="Cheng P."/>
            <person name="Jiang X."/>
            <person name="Li J."/>
            <person name="Fan D."/>
            <person name="Wang W."/>
            <person name="Fu W."/>
            <person name="Wang T."/>
            <person name="Wang B."/>
            <person name="Zhang J."/>
            <person name="Peng Z."/>
            <person name="Li Y."/>
            <person name="Li N."/>
            <person name="Wang J."/>
            <person name="Chen M."/>
            <person name="He Y."/>
            <person name="Tan F."/>
            <person name="Song X."/>
            <person name="Zheng Q."/>
            <person name="Huang R."/>
            <person name="Yang H."/>
            <person name="Du X."/>
            <person name="Chen L."/>
            <person name="Yang M."/>
            <person name="Gaffney P.M."/>
            <person name="Wang S."/>
            <person name="Luo L."/>
            <person name="She Z."/>
            <person name="Ming Y."/>
            <person name="Huang W."/>
            <person name="Zhang S."/>
            <person name="Huang B."/>
            <person name="Zhang Y."/>
            <person name="Qu T."/>
            <person name="Ni P."/>
            <person name="Miao G."/>
            <person name="Wang J."/>
            <person name="Wang Q."/>
            <person name="Steinberg C.E."/>
            <person name="Wang H."/>
            <person name="Li N."/>
            <person name="Qian L."/>
            <person name="Zhang G."/>
            <person name="Li Y."/>
            <person name="Yang H."/>
            <person name="Liu X."/>
            <person name="Wang J."/>
            <person name="Yin Y."/>
            <person name="Wang J."/>
        </authorList>
    </citation>
    <scope>NUCLEOTIDE SEQUENCE [LARGE SCALE GENOMIC DNA]</scope>
    <source>
        <strain evidence="1">05x7-T-G4-1.051#20</strain>
    </source>
</reference>
<sequence>MDRTNIILQNWINNFQAAQNAQRDSQELFQYLYFKQKDLNNECCRADAIIFQIRANGLMVFVPRYGIRAPVYLRNKDGQVLYVQESGQSEWTGGSITKSEGSVSVNSLVGSMTFTLLDHITVKIIPNSSRAHASSLKLELISTKGYALDQDIPTTEKMSKNQKQAIIQEVRAVAEEKRTQSSSEDQGHQFHSLKAEFGQTPEINVALNKPAYQQHPHKTGHKKFDASNAVDGRKSDLRPWGGQCAVSADEKKTATWWVDLTRVHSIHHITIHYMTNNKKWGPFNYYAHFFLGFSVYVSNTPDISQGKLCFKDTNFTLNTIPAVFTTACLLHGQYVIFHNEREQGVAYPNGYSEYARTDLCEVEVFECDVGTFGTDCSGVCGYCNRGQCNKNTGICASGCAPGYQGIYCNKSKTYENTDLNLNIDESLRHLMERHLNTTDKNSYEQVHIDSSAENMCTYEELFATPINDTESITLQTDEETIRPEVIQICTRRKLRIISTYNSMV</sequence>
<name>K1QJS3_MAGGI</name>
<keyword evidence="1" id="KW-0540">Nuclease</keyword>
<gene>
    <name evidence="1" type="ORF">CGI_10014014</name>
</gene>
<dbReference type="AlphaFoldDB" id="K1QJS3"/>
<dbReference type="InterPro" id="IPR051941">
    <property type="entry name" value="BG_Antigen-Binding_Lectin"/>
</dbReference>
<dbReference type="PANTHER" id="PTHR45713">
    <property type="entry name" value="FTP DOMAIN-CONTAINING PROTEIN"/>
    <property type="match status" value="1"/>
</dbReference>
<evidence type="ECO:0000313" key="1">
    <source>
        <dbReference type="EMBL" id="EKC31414.1"/>
    </source>
</evidence>
<keyword evidence="1" id="KW-0378">Hydrolase</keyword>
<dbReference type="Gene3D" id="2.40.50.140">
    <property type="entry name" value="Nucleic acid-binding proteins"/>
    <property type="match status" value="1"/>
</dbReference>
<organism evidence="1">
    <name type="scientific">Magallana gigas</name>
    <name type="common">Pacific oyster</name>
    <name type="synonym">Crassostrea gigas</name>
    <dbReference type="NCBI Taxonomy" id="29159"/>
    <lineage>
        <taxon>Eukaryota</taxon>
        <taxon>Metazoa</taxon>
        <taxon>Spiralia</taxon>
        <taxon>Lophotrochozoa</taxon>
        <taxon>Mollusca</taxon>
        <taxon>Bivalvia</taxon>
        <taxon>Autobranchia</taxon>
        <taxon>Pteriomorphia</taxon>
        <taxon>Ostreida</taxon>
        <taxon>Ostreoidea</taxon>
        <taxon>Ostreidae</taxon>
        <taxon>Magallana</taxon>
    </lineage>
</organism>
<dbReference type="InParanoid" id="K1QJS3"/>
<keyword evidence="1" id="KW-0269">Exonuclease</keyword>
<dbReference type="InterPro" id="IPR008979">
    <property type="entry name" value="Galactose-bd-like_sf"/>
</dbReference>
<dbReference type="HOGENOM" id="CLU_541062_0_0_1"/>